<sequence length="110" mass="13075">FFSLLRRLTMLLYYFPVFEEGFGFWKILVKYTIKILKSGEILISHIHVFVLFTLSLVISSISGCFRRLTLILKIFSGIFQTYRMTADLYQFRTLKCFCSILFTVNKLLEY</sequence>
<dbReference type="EMBL" id="JASPKZ010009377">
    <property type="protein sequence ID" value="KAJ9577078.1"/>
    <property type="molecule type" value="Genomic_DNA"/>
</dbReference>
<name>A0AAD8E4L9_DIPPU</name>
<dbReference type="AlphaFoldDB" id="A0AAD8E4L9"/>
<reference evidence="2" key="2">
    <citation type="submission" date="2023-05" db="EMBL/GenBank/DDBJ databases">
        <authorList>
            <person name="Fouks B."/>
        </authorList>
    </citation>
    <scope>NUCLEOTIDE SEQUENCE</scope>
    <source>
        <strain evidence="2">Stay&amp;Tobe</strain>
        <tissue evidence="2">Testes</tissue>
    </source>
</reference>
<feature type="transmembrane region" description="Helical" evidence="1">
    <location>
        <begin position="41"/>
        <end position="65"/>
    </location>
</feature>
<organism evidence="2 3">
    <name type="scientific">Diploptera punctata</name>
    <name type="common">Pacific beetle cockroach</name>
    <dbReference type="NCBI Taxonomy" id="6984"/>
    <lineage>
        <taxon>Eukaryota</taxon>
        <taxon>Metazoa</taxon>
        <taxon>Ecdysozoa</taxon>
        <taxon>Arthropoda</taxon>
        <taxon>Hexapoda</taxon>
        <taxon>Insecta</taxon>
        <taxon>Pterygota</taxon>
        <taxon>Neoptera</taxon>
        <taxon>Polyneoptera</taxon>
        <taxon>Dictyoptera</taxon>
        <taxon>Blattodea</taxon>
        <taxon>Blaberoidea</taxon>
        <taxon>Blaberidae</taxon>
        <taxon>Diplopterinae</taxon>
        <taxon>Diploptera</taxon>
    </lineage>
</organism>
<dbReference type="Proteomes" id="UP001233999">
    <property type="component" value="Unassembled WGS sequence"/>
</dbReference>
<evidence type="ECO:0000256" key="1">
    <source>
        <dbReference type="SAM" id="Phobius"/>
    </source>
</evidence>
<keyword evidence="1" id="KW-0812">Transmembrane</keyword>
<keyword evidence="1" id="KW-0472">Membrane</keyword>
<feature type="transmembrane region" description="Helical" evidence="1">
    <location>
        <begin position="12"/>
        <end position="29"/>
    </location>
</feature>
<keyword evidence="3" id="KW-1185">Reference proteome</keyword>
<evidence type="ECO:0000313" key="3">
    <source>
        <dbReference type="Proteomes" id="UP001233999"/>
    </source>
</evidence>
<accession>A0AAD8E4L9</accession>
<feature type="non-terminal residue" evidence="2">
    <location>
        <position position="110"/>
    </location>
</feature>
<keyword evidence="1" id="KW-1133">Transmembrane helix</keyword>
<reference evidence="2" key="1">
    <citation type="journal article" date="2023" name="IScience">
        <title>Live-bearing cockroach genome reveals convergent evolutionary mechanisms linked to viviparity in insects and beyond.</title>
        <authorList>
            <person name="Fouks B."/>
            <person name="Harrison M.C."/>
            <person name="Mikhailova A.A."/>
            <person name="Marchal E."/>
            <person name="English S."/>
            <person name="Carruthers M."/>
            <person name="Jennings E.C."/>
            <person name="Chiamaka E.L."/>
            <person name="Frigard R.A."/>
            <person name="Pippel M."/>
            <person name="Attardo G.M."/>
            <person name="Benoit J.B."/>
            <person name="Bornberg-Bauer E."/>
            <person name="Tobe S.S."/>
        </authorList>
    </citation>
    <scope>NUCLEOTIDE SEQUENCE</scope>
    <source>
        <strain evidence="2">Stay&amp;Tobe</strain>
    </source>
</reference>
<evidence type="ECO:0000313" key="2">
    <source>
        <dbReference type="EMBL" id="KAJ9577078.1"/>
    </source>
</evidence>
<proteinExistence type="predicted"/>
<comment type="caution">
    <text evidence="2">The sequence shown here is derived from an EMBL/GenBank/DDBJ whole genome shotgun (WGS) entry which is preliminary data.</text>
</comment>
<feature type="non-terminal residue" evidence="2">
    <location>
        <position position="1"/>
    </location>
</feature>
<gene>
    <name evidence="2" type="ORF">L9F63_006358</name>
</gene>
<protein>
    <submittedName>
        <fullName evidence="2">Uncharacterized protein</fullName>
    </submittedName>
</protein>